<dbReference type="GO" id="GO:0046872">
    <property type="term" value="F:metal ion binding"/>
    <property type="evidence" value="ECO:0007669"/>
    <property type="project" value="UniProtKB-KW"/>
</dbReference>
<dbReference type="Proteomes" id="UP001194468">
    <property type="component" value="Unassembled WGS sequence"/>
</dbReference>
<comment type="caution">
    <text evidence="7">The sequence shown here is derived from an EMBL/GenBank/DDBJ whole genome shotgun (WGS) entry which is preliminary data.</text>
</comment>
<evidence type="ECO:0000256" key="3">
    <source>
        <dbReference type="ARBA" id="ARBA00022723"/>
    </source>
</evidence>
<dbReference type="Pfam" id="PF19086">
    <property type="entry name" value="Terpene_syn_C_2"/>
    <property type="match status" value="1"/>
</dbReference>
<keyword evidence="8" id="KW-1185">Reference proteome</keyword>
<dbReference type="GO" id="GO:0008299">
    <property type="term" value="P:isoprenoid biosynthetic process"/>
    <property type="evidence" value="ECO:0007669"/>
    <property type="project" value="UniProtKB-ARBA"/>
</dbReference>
<comment type="cofactor">
    <cofactor evidence="1 6">
        <name>Mg(2+)</name>
        <dbReference type="ChEBI" id="CHEBI:18420"/>
    </cofactor>
</comment>
<dbReference type="EC" id="4.2.3.-" evidence="6"/>
<reference evidence="7" key="2">
    <citation type="journal article" date="2020" name="Nat. Commun.">
        <title>Large-scale genome sequencing of mycorrhizal fungi provides insights into the early evolution of symbiotic traits.</title>
        <authorList>
            <person name="Miyauchi S."/>
            <person name="Kiss E."/>
            <person name="Kuo A."/>
            <person name="Drula E."/>
            <person name="Kohler A."/>
            <person name="Sanchez-Garcia M."/>
            <person name="Morin E."/>
            <person name="Andreopoulos B."/>
            <person name="Barry K.W."/>
            <person name="Bonito G."/>
            <person name="Buee M."/>
            <person name="Carver A."/>
            <person name="Chen C."/>
            <person name="Cichocki N."/>
            <person name="Clum A."/>
            <person name="Culley D."/>
            <person name="Crous P.W."/>
            <person name="Fauchery L."/>
            <person name="Girlanda M."/>
            <person name="Hayes R.D."/>
            <person name="Keri Z."/>
            <person name="LaButti K."/>
            <person name="Lipzen A."/>
            <person name="Lombard V."/>
            <person name="Magnuson J."/>
            <person name="Maillard F."/>
            <person name="Murat C."/>
            <person name="Nolan M."/>
            <person name="Ohm R.A."/>
            <person name="Pangilinan J."/>
            <person name="Pereira M.F."/>
            <person name="Perotto S."/>
            <person name="Peter M."/>
            <person name="Pfister S."/>
            <person name="Riley R."/>
            <person name="Sitrit Y."/>
            <person name="Stielow J.B."/>
            <person name="Szollosi G."/>
            <person name="Zifcakova L."/>
            <person name="Stursova M."/>
            <person name="Spatafora J.W."/>
            <person name="Tedersoo L."/>
            <person name="Vaario L.M."/>
            <person name="Yamada A."/>
            <person name="Yan M."/>
            <person name="Wang P."/>
            <person name="Xu J."/>
            <person name="Bruns T."/>
            <person name="Baldrian P."/>
            <person name="Vilgalys R."/>
            <person name="Dunand C."/>
            <person name="Henrissat B."/>
            <person name="Grigoriev I.V."/>
            <person name="Hibbett D."/>
            <person name="Nagy L.G."/>
            <person name="Martin F.M."/>
        </authorList>
    </citation>
    <scope>NUCLEOTIDE SEQUENCE</scope>
    <source>
        <strain evidence="7">BED1</strain>
    </source>
</reference>
<evidence type="ECO:0000256" key="1">
    <source>
        <dbReference type="ARBA" id="ARBA00001946"/>
    </source>
</evidence>
<dbReference type="AlphaFoldDB" id="A0AAD4G802"/>
<dbReference type="InterPro" id="IPR034686">
    <property type="entry name" value="Terpene_cyclase-like_2"/>
</dbReference>
<evidence type="ECO:0000256" key="2">
    <source>
        <dbReference type="ARBA" id="ARBA00006333"/>
    </source>
</evidence>
<accession>A0AAD4G802</accession>
<dbReference type="Gene3D" id="1.10.600.10">
    <property type="entry name" value="Farnesyl Diphosphate Synthase"/>
    <property type="match status" value="1"/>
</dbReference>
<evidence type="ECO:0000256" key="5">
    <source>
        <dbReference type="ARBA" id="ARBA00023239"/>
    </source>
</evidence>
<dbReference type="InterPro" id="IPR008949">
    <property type="entry name" value="Isoprenoid_synthase_dom_sf"/>
</dbReference>
<keyword evidence="3 6" id="KW-0479">Metal-binding</keyword>
<reference evidence="7" key="1">
    <citation type="submission" date="2019-10" db="EMBL/GenBank/DDBJ databases">
        <authorList>
            <consortium name="DOE Joint Genome Institute"/>
            <person name="Kuo A."/>
            <person name="Miyauchi S."/>
            <person name="Kiss E."/>
            <person name="Drula E."/>
            <person name="Kohler A."/>
            <person name="Sanchez-Garcia M."/>
            <person name="Andreopoulos B."/>
            <person name="Barry K.W."/>
            <person name="Bonito G."/>
            <person name="Buee M."/>
            <person name="Carver A."/>
            <person name="Chen C."/>
            <person name="Cichocki N."/>
            <person name="Clum A."/>
            <person name="Culley D."/>
            <person name="Crous P.W."/>
            <person name="Fauchery L."/>
            <person name="Girlanda M."/>
            <person name="Hayes R."/>
            <person name="Keri Z."/>
            <person name="LaButti K."/>
            <person name="Lipzen A."/>
            <person name="Lombard V."/>
            <person name="Magnuson J."/>
            <person name="Maillard F."/>
            <person name="Morin E."/>
            <person name="Murat C."/>
            <person name="Nolan M."/>
            <person name="Ohm R."/>
            <person name="Pangilinan J."/>
            <person name="Pereira M."/>
            <person name="Perotto S."/>
            <person name="Peter M."/>
            <person name="Riley R."/>
            <person name="Sitrit Y."/>
            <person name="Stielow B."/>
            <person name="Szollosi G."/>
            <person name="Zifcakova L."/>
            <person name="Stursova M."/>
            <person name="Spatafora J.W."/>
            <person name="Tedersoo L."/>
            <person name="Vaario L.-M."/>
            <person name="Yamada A."/>
            <person name="Yan M."/>
            <person name="Wang P."/>
            <person name="Xu J."/>
            <person name="Bruns T."/>
            <person name="Baldrian P."/>
            <person name="Vilgalys R."/>
            <person name="Henrissat B."/>
            <person name="Grigoriev I.V."/>
            <person name="Hibbett D."/>
            <person name="Nagy L.G."/>
            <person name="Martin F.M."/>
        </authorList>
    </citation>
    <scope>NUCLEOTIDE SEQUENCE</scope>
    <source>
        <strain evidence="7">BED1</strain>
    </source>
</reference>
<dbReference type="GO" id="GO:0010333">
    <property type="term" value="F:terpene synthase activity"/>
    <property type="evidence" value="ECO:0007669"/>
    <property type="project" value="InterPro"/>
</dbReference>
<comment type="similarity">
    <text evidence="2 6">Belongs to the terpene synthase family.</text>
</comment>
<dbReference type="SFLD" id="SFLDS00005">
    <property type="entry name" value="Isoprenoid_Synthase_Type_I"/>
    <property type="match status" value="1"/>
</dbReference>
<proteinExistence type="inferred from homology"/>
<organism evidence="7 8">
    <name type="scientific">Boletus edulis BED1</name>
    <dbReference type="NCBI Taxonomy" id="1328754"/>
    <lineage>
        <taxon>Eukaryota</taxon>
        <taxon>Fungi</taxon>
        <taxon>Dikarya</taxon>
        <taxon>Basidiomycota</taxon>
        <taxon>Agaricomycotina</taxon>
        <taxon>Agaricomycetes</taxon>
        <taxon>Agaricomycetidae</taxon>
        <taxon>Boletales</taxon>
        <taxon>Boletineae</taxon>
        <taxon>Boletaceae</taxon>
        <taxon>Boletoideae</taxon>
        <taxon>Boletus</taxon>
    </lineage>
</organism>
<keyword evidence="5 6" id="KW-0456">Lyase</keyword>
<sequence>MEAYTLLSLGLFIGLATSYAISVLATRGHKRVVDGFRVVSEKSSVTEKGTGECRPKVFIPRTLARWPWPRRISQHYSVVKESADWAASFRAFSPNAQQAFDRGAFGHLACMAYPNAKKVFVIDEYTDVSNPFEVQKQKDIIMDAFRNPHKPRPEGEWVGGEMTRQFWELTIRNASEQSQRRFIAGFDEYLEAVVQQAIDRSGSHIRDIQSYIDIRRDTIGAKPAFALIELGLEIPDEVMSHPAIQEMVVAAIDMICISNDITSYNIEQSCGNDSHNVVTIVMKELGTNVNGAMLWAQDCHTELEQKFHAAMAALPELDEPLNSQVKEYCNGLAQWVRANDDWEFEGGRYFGDKGREIREKRWMFLLPKERKNGAQEVGPILVDGSLL</sequence>
<evidence type="ECO:0000256" key="6">
    <source>
        <dbReference type="RuleBase" id="RU366034"/>
    </source>
</evidence>
<dbReference type="SUPFAM" id="SSF48576">
    <property type="entry name" value="Terpenoid synthases"/>
    <property type="match status" value="1"/>
</dbReference>
<protein>
    <recommendedName>
        <fullName evidence="6">Terpene synthase</fullName>
        <ecNumber evidence="6">4.2.3.-</ecNumber>
    </recommendedName>
</protein>
<gene>
    <name evidence="7" type="ORF">L210DRAFT_3508618</name>
</gene>
<name>A0AAD4G802_BOLED</name>
<keyword evidence="4 6" id="KW-0460">Magnesium</keyword>
<dbReference type="EMBL" id="WHUW01000070">
    <property type="protein sequence ID" value="KAF8428924.1"/>
    <property type="molecule type" value="Genomic_DNA"/>
</dbReference>
<evidence type="ECO:0000313" key="8">
    <source>
        <dbReference type="Proteomes" id="UP001194468"/>
    </source>
</evidence>
<dbReference type="PANTHER" id="PTHR35201:SF4">
    <property type="entry name" value="BETA-PINACENE SYNTHASE-RELATED"/>
    <property type="match status" value="1"/>
</dbReference>
<dbReference type="PANTHER" id="PTHR35201">
    <property type="entry name" value="TERPENE SYNTHASE"/>
    <property type="match status" value="1"/>
</dbReference>
<evidence type="ECO:0000256" key="4">
    <source>
        <dbReference type="ARBA" id="ARBA00022842"/>
    </source>
</evidence>
<evidence type="ECO:0000313" key="7">
    <source>
        <dbReference type="EMBL" id="KAF8428924.1"/>
    </source>
</evidence>
<dbReference type="SFLD" id="SFLDG01020">
    <property type="entry name" value="Terpene_Cyclase_Like_2"/>
    <property type="match status" value="1"/>
</dbReference>